<evidence type="ECO:0000313" key="3">
    <source>
        <dbReference type="EMBL" id="RKL29240.1"/>
    </source>
</evidence>
<comment type="caution">
    <text evidence="3">The sequence shown here is derived from an EMBL/GenBank/DDBJ whole genome shotgun (WGS) entry which is preliminary data.</text>
</comment>
<dbReference type="InterPro" id="IPR032466">
    <property type="entry name" value="Metal_Hydrolase"/>
</dbReference>
<dbReference type="InterPro" id="IPR011059">
    <property type="entry name" value="Metal-dep_hydrolase_composite"/>
</dbReference>
<dbReference type="GO" id="GO:0008270">
    <property type="term" value="F:zinc ion binding"/>
    <property type="evidence" value="ECO:0007669"/>
    <property type="project" value="InterPro"/>
</dbReference>
<dbReference type="AlphaFoldDB" id="A0A420SJ15"/>
<dbReference type="PANTHER" id="PTHR43135:SF3">
    <property type="entry name" value="ALPHA-D-RIBOSE 1-METHYLPHOSPHONATE 5-TRIPHOSPHATE DIPHOSPHATASE"/>
    <property type="match status" value="1"/>
</dbReference>
<reference evidence="3 4" key="1">
    <citation type="journal article" date="2018" name="Sci. Rep.">
        <title>Characterisation of pathogen-specific regions and novel effector candidates in Fusarium oxysporum f. sp. cepae.</title>
        <authorList>
            <person name="Armitage A.D."/>
            <person name="Taylor A."/>
            <person name="Sobczyk M.K."/>
            <person name="Baxter L."/>
            <person name="Greenfield B.P."/>
            <person name="Bates H.J."/>
            <person name="Wilson F."/>
            <person name="Jackson A.C."/>
            <person name="Ott S."/>
            <person name="Harrison R.J."/>
            <person name="Clarkson J.P."/>
        </authorList>
    </citation>
    <scope>NUCLEOTIDE SEQUENCE [LARGE SCALE GENOMIC DNA]</scope>
    <source>
        <strain evidence="3 4">Fp_A8</strain>
    </source>
</reference>
<feature type="domain" description="Xylanolytic transcriptional activator regulatory" evidence="2">
    <location>
        <begin position="645"/>
        <end position="718"/>
    </location>
</feature>
<name>A0A420SJ15_GIBIN</name>
<dbReference type="CDD" id="cd12148">
    <property type="entry name" value="fungal_TF_MHR"/>
    <property type="match status" value="1"/>
</dbReference>
<evidence type="ECO:0000259" key="2">
    <source>
        <dbReference type="SMART" id="SM00906"/>
    </source>
</evidence>
<dbReference type="SUPFAM" id="SSF51338">
    <property type="entry name" value="Composite domain of metallo-dependent hydrolases"/>
    <property type="match status" value="1"/>
</dbReference>
<protein>
    <recommendedName>
        <fullName evidence="2">Xylanolytic transcriptional activator regulatory domain-containing protein</fullName>
    </recommendedName>
</protein>
<dbReference type="PANTHER" id="PTHR43135">
    <property type="entry name" value="ALPHA-D-RIBOSE 1-METHYLPHOSPHONATE 5-TRIPHOSPHATE DIPHOSPHATASE"/>
    <property type="match status" value="1"/>
</dbReference>
<proteinExistence type="predicted"/>
<dbReference type="SUPFAM" id="SSF51556">
    <property type="entry name" value="Metallo-dependent hydrolases"/>
    <property type="match status" value="1"/>
</dbReference>
<gene>
    <name evidence="3" type="ORF">BFJ72_g12149</name>
</gene>
<dbReference type="GO" id="GO:0006351">
    <property type="term" value="P:DNA-templated transcription"/>
    <property type="evidence" value="ECO:0007669"/>
    <property type="project" value="InterPro"/>
</dbReference>
<dbReference type="Gene3D" id="3.20.20.140">
    <property type="entry name" value="Metal-dependent hydrolases"/>
    <property type="match status" value="1"/>
</dbReference>
<keyword evidence="1" id="KW-0539">Nucleus</keyword>
<evidence type="ECO:0000256" key="1">
    <source>
        <dbReference type="ARBA" id="ARBA00023242"/>
    </source>
</evidence>
<dbReference type="InterPro" id="IPR051781">
    <property type="entry name" value="Metallo-dep_Hydrolase"/>
</dbReference>
<dbReference type="Pfam" id="PF04082">
    <property type="entry name" value="Fungal_trans"/>
    <property type="match status" value="1"/>
</dbReference>
<organism evidence="3 4">
    <name type="scientific">Gibberella intermedia</name>
    <name type="common">Bulb rot disease fungus</name>
    <name type="synonym">Fusarium proliferatum</name>
    <dbReference type="NCBI Taxonomy" id="948311"/>
    <lineage>
        <taxon>Eukaryota</taxon>
        <taxon>Fungi</taxon>
        <taxon>Dikarya</taxon>
        <taxon>Ascomycota</taxon>
        <taxon>Pezizomycotina</taxon>
        <taxon>Sordariomycetes</taxon>
        <taxon>Hypocreomycetidae</taxon>
        <taxon>Hypocreales</taxon>
        <taxon>Nectriaceae</taxon>
        <taxon>Fusarium</taxon>
        <taxon>Fusarium fujikuroi species complex</taxon>
    </lineage>
</organism>
<dbReference type="GO" id="GO:0016810">
    <property type="term" value="F:hydrolase activity, acting on carbon-nitrogen (but not peptide) bonds"/>
    <property type="evidence" value="ECO:0007669"/>
    <property type="project" value="InterPro"/>
</dbReference>
<accession>A0A420SJ15</accession>
<dbReference type="InterPro" id="IPR057744">
    <property type="entry name" value="OTAase-like"/>
</dbReference>
<dbReference type="CDD" id="cd01299">
    <property type="entry name" value="Met_dep_hydrolase_A"/>
    <property type="match status" value="1"/>
</dbReference>
<dbReference type="InterPro" id="IPR006680">
    <property type="entry name" value="Amidohydro-rel"/>
</dbReference>
<dbReference type="GO" id="GO:0003677">
    <property type="term" value="F:DNA binding"/>
    <property type="evidence" value="ECO:0007669"/>
    <property type="project" value="InterPro"/>
</dbReference>
<dbReference type="Gene3D" id="2.30.40.10">
    <property type="entry name" value="Urease, subunit C, domain 1"/>
    <property type="match status" value="1"/>
</dbReference>
<dbReference type="InterPro" id="IPR007219">
    <property type="entry name" value="XnlR_reg_dom"/>
</dbReference>
<sequence length="769" mass="83939">MDKTPMLPEQMTIPWAPPPRPGFIFSGANIIDPVKGTVLENATVYLRDGIVKSINGDATEWSDDPSAVKMDLRGKFVCPGLIDCHVHLAAVPGMKNVEELKNMSLSVSLLRQPQVCKNMLERGFTTVRDCGGALTPLKLAIQDYVHPGPRLFIAGHALSQTGGHGDIREQLNEHECCGGTIQGIGRVIDGVPDCLKYTREELRQGVDFIKIMGGGGVASPTDKIEHVQFSDEEIKAIVTVASNAGTYVTSHAYTPQAIRQAVNQGVLAIEHGNLIDKETADLMAARGVFLTPTLVAYATMAKFEGFLPPDSAKKNREVLEKGLQAIKIAAEAGVTICFGSDLLGGLHFAQSHEFGLRSQVQSSLEVLRSATINAARLLRQETFLGQVAPGFAADLLILNANPLDDITVLDTPEKHVLATIKDGRVHASRWSELETDSSIEQSSTALGQVPQPRVVSGFEVSDLPVRGVKDHAPSASHASFLAAVSETIPPVCSTDEDDRSYTSSLAQEDDAFLINNIIDQLPPREVSEALVALFFTFLESNWYYFDEKRFWGLFTHLYADRASAQQLHPTDVCQVLLVLALASTFKHLAEPFEFANGERDVPGSKLFENATRLLSRVIAANSVESVTCFLLMSLYLLATDDIEHHHIYLGLALNQAVGLSMHRAGVNAEETPEAREVKGRIFWTVYTVERLTSGVMGLPTMLQVKDISVSLPQKRKDLDGDSDQAVDRLIAIIKLTMGMDEIINEGYEATFSFHHAKKSTVIDANIQAH</sequence>
<dbReference type="EMBL" id="MRDB01000059">
    <property type="protein sequence ID" value="RKL29240.1"/>
    <property type="molecule type" value="Genomic_DNA"/>
</dbReference>
<dbReference type="SMART" id="SM00906">
    <property type="entry name" value="Fungal_trans"/>
    <property type="match status" value="1"/>
</dbReference>
<dbReference type="Proteomes" id="UP000283569">
    <property type="component" value="Unassembled WGS sequence"/>
</dbReference>
<evidence type="ECO:0000313" key="4">
    <source>
        <dbReference type="Proteomes" id="UP000283569"/>
    </source>
</evidence>
<dbReference type="Pfam" id="PF01979">
    <property type="entry name" value="Amidohydro_1"/>
    <property type="match status" value="1"/>
</dbReference>